<gene>
    <name evidence="1" type="ORF">BOTNAR_0240g00080</name>
</gene>
<comment type="caution">
    <text evidence="1">The sequence shown here is derived from an EMBL/GenBank/DDBJ whole genome shotgun (WGS) entry which is preliminary data.</text>
</comment>
<protein>
    <submittedName>
        <fullName evidence="1">Uncharacterized protein</fullName>
    </submittedName>
</protein>
<dbReference type="Proteomes" id="UP000297452">
    <property type="component" value="Unassembled WGS sequence"/>
</dbReference>
<dbReference type="AlphaFoldDB" id="A0A4Z1I282"/>
<accession>A0A4Z1I282</accession>
<reference evidence="1 2" key="1">
    <citation type="submission" date="2017-12" db="EMBL/GenBank/DDBJ databases">
        <title>Comparative genomics of Botrytis spp.</title>
        <authorList>
            <person name="Valero-Jimenez C.A."/>
            <person name="Tapia P."/>
            <person name="Veloso J."/>
            <person name="Silva-Moreno E."/>
            <person name="Staats M."/>
            <person name="Valdes J.H."/>
            <person name="Van Kan J.A.L."/>
        </authorList>
    </citation>
    <scope>NUCLEOTIDE SEQUENCE [LARGE SCALE GENOMIC DNA]</scope>
    <source>
        <strain evidence="1 2">MUCL2120</strain>
    </source>
</reference>
<evidence type="ECO:0000313" key="2">
    <source>
        <dbReference type="Proteomes" id="UP000297452"/>
    </source>
</evidence>
<organism evidence="1 2">
    <name type="scientific">Botryotinia narcissicola</name>
    <dbReference type="NCBI Taxonomy" id="278944"/>
    <lineage>
        <taxon>Eukaryota</taxon>
        <taxon>Fungi</taxon>
        <taxon>Dikarya</taxon>
        <taxon>Ascomycota</taxon>
        <taxon>Pezizomycotina</taxon>
        <taxon>Leotiomycetes</taxon>
        <taxon>Helotiales</taxon>
        <taxon>Sclerotiniaceae</taxon>
        <taxon>Botryotinia</taxon>
    </lineage>
</organism>
<proteinExistence type="predicted"/>
<name>A0A4Z1I282_9HELO</name>
<keyword evidence="2" id="KW-1185">Reference proteome</keyword>
<sequence length="70" mass="7943">MAAVDNYSYDVVLQIALGFKYKWWKSPESVLAVVMDVVAVHVVKVGILPEELNVWARMEFDRNSGWGDIS</sequence>
<dbReference type="EMBL" id="PQXJ01000240">
    <property type="protein sequence ID" value="TGO55651.1"/>
    <property type="molecule type" value="Genomic_DNA"/>
</dbReference>
<evidence type="ECO:0000313" key="1">
    <source>
        <dbReference type="EMBL" id="TGO55651.1"/>
    </source>
</evidence>